<protein>
    <submittedName>
        <fullName evidence="2">Uncharacterized protein</fullName>
    </submittedName>
</protein>
<keyword evidence="3" id="KW-1185">Reference proteome</keyword>
<proteinExistence type="predicted"/>
<accession>A0A8H8BSB6</accession>
<evidence type="ECO:0000313" key="3">
    <source>
        <dbReference type="Proteomes" id="UP000664132"/>
    </source>
</evidence>
<evidence type="ECO:0000313" key="2">
    <source>
        <dbReference type="EMBL" id="KAG4422259.1"/>
    </source>
</evidence>
<organism evidence="2 3">
    <name type="scientific">Cadophora malorum</name>
    <dbReference type="NCBI Taxonomy" id="108018"/>
    <lineage>
        <taxon>Eukaryota</taxon>
        <taxon>Fungi</taxon>
        <taxon>Dikarya</taxon>
        <taxon>Ascomycota</taxon>
        <taxon>Pezizomycotina</taxon>
        <taxon>Leotiomycetes</taxon>
        <taxon>Helotiales</taxon>
        <taxon>Ploettnerulaceae</taxon>
        <taxon>Cadophora</taxon>
    </lineage>
</organism>
<dbReference type="AlphaFoldDB" id="A0A8H8BSB6"/>
<dbReference type="Proteomes" id="UP000664132">
    <property type="component" value="Unassembled WGS sequence"/>
</dbReference>
<name>A0A8H8BSB6_9HELO</name>
<evidence type="ECO:0000256" key="1">
    <source>
        <dbReference type="SAM" id="MobiDB-lite"/>
    </source>
</evidence>
<sequence length="91" mass="10058">MDFAEDKAINREAEEMSDAAPATTQEEVPEVDQSLPINVVEQEDDMTGQAPVTVRAQHSHPVKPGYEKEDEAVVLRDNEIEQCGEDSDQSS</sequence>
<reference evidence="2" key="1">
    <citation type="submission" date="2021-02" db="EMBL/GenBank/DDBJ databases">
        <title>Genome sequence Cadophora malorum strain M34.</title>
        <authorList>
            <person name="Stefanovic E."/>
            <person name="Vu D."/>
            <person name="Scully C."/>
            <person name="Dijksterhuis J."/>
            <person name="Roader J."/>
            <person name="Houbraken J."/>
        </authorList>
    </citation>
    <scope>NUCLEOTIDE SEQUENCE</scope>
    <source>
        <strain evidence="2">M34</strain>
    </source>
</reference>
<feature type="compositionally biased region" description="Basic and acidic residues" evidence="1">
    <location>
        <begin position="1"/>
        <end position="14"/>
    </location>
</feature>
<feature type="region of interest" description="Disordered" evidence="1">
    <location>
        <begin position="1"/>
        <end position="32"/>
    </location>
</feature>
<comment type="caution">
    <text evidence="2">The sequence shown here is derived from an EMBL/GenBank/DDBJ whole genome shotgun (WGS) entry which is preliminary data.</text>
</comment>
<gene>
    <name evidence="2" type="ORF">IFR04_004639</name>
</gene>
<dbReference type="EMBL" id="JAFJYH010000052">
    <property type="protein sequence ID" value="KAG4422259.1"/>
    <property type="molecule type" value="Genomic_DNA"/>
</dbReference>